<evidence type="ECO:0000256" key="7">
    <source>
        <dbReference type="RuleBase" id="RU365084"/>
    </source>
</evidence>
<organism evidence="8 9">
    <name type="scientific">Jimgerdemannia flammicorona</name>
    <dbReference type="NCBI Taxonomy" id="994334"/>
    <lineage>
        <taxon>Eukaryota</taxon>
        <taxon>Fungi</taxon>
        <taxon>Fungi incertae sedis</taxon>
        <taxon>Mucoromycota</taxon>
        <taxon>Mucoromycotina</taxon>
        <taxon>Endogonomycetes</taxon>
        <taxon>Endogonales</taxon>
        <taxon>Endogonaceae</taxon>
        <taxon>Jimgerdemannia</taxon>
    </lineage>
</organism>
<dbReference type="EMBL" id="RBNI01007383">
    <property type="protein sequence ID" value="RUP45378.1"/>
    <property type="molecule type" value="Genomic_DNA"/>
</dbReference>
<evidence type="ECO:0000256" key="4">
    <source>
        <dbReference type="ARBA" id="ARBA00022824"/>
    </source>
</evidence>
<keyword evidence="9" id="KW-1185">Reference proteome</keyword>
<evidence type="ECO:0000256" key="6">
    <source>
        <dbReference type="ARBA" id="ARBA00023136"/>
    </source>
</evidence>
<evidence type="ECO:0000313" key="8">
    <source>
        <dbReference type="EMBL" id="RUP45378.1"/>
    </source>
</evidence>
<comment type="subcellular location">
    <subcellularLocation>
        <location evidence="1 7">Endoplasmic reticulum membrane</location>
        <topology evidence="1 7">Multi-pass membrane protein</topology>
    </subcellularLocation>
</comment>
<comment type="pathway">
    <text evidence="7">Protein modification; protein glycosylation.</text>
</comment>
<dbReference type="InterPro" id="IPR009914">
    <property type="entry name" value="DPM2"/>
</dbReference>
<evidence type="ECO:0000256" key="5">
    <source>
        <dbReference type="ARBA" id="ARBA00022989"/>
    </source>
</evidence>
<dbReference type="GO" id="GO:0033185">
    <property type="term" value="C:dolichol-phosphate-mannose synthase complex"/>
    <property type="evidence" value="ECO:0007669"/>
    <property type="project" value="TreeGrafter"/>
</dbReference>
<protein>
    <recommendedName>
        <fullName evidence="7">Dolichol phosphate-mannose biosynthesis regulatory protein</fullName>
    </recommendedName>
</protein>
<dbReference type="Pfam" id="PF07297">
    <property type="entry name" value="DPM2"/>
    <property type="match status" value="1"/>
</dbReference>
<comment type="caution">
    <text evidence="8">The sequence shown here is derived from an EMBL/GenBank/DDBJ whole genome shotgun (WGS) entry which is preliminary data.</text>
</comment>
<proteinExistence type="inferred from homology"/>
<accession>A0A433D3G2</accession>
<evidence type="ECO:0000313" key="9">
    <source>
        <dbReference type="Proteomes" id="UP000268093"/>
    </source>
</evidence>
<keyword evidence="3 7" id="KW-0812">Transmembrane</keyword>
<feature type="transmembrane region" description="Helical" evidence="7">
    <location>
        <begin position="50"/>
        <end position="74"/>
    </location>
</feature>
<comment type="function">
    <text evidence="7">Regulatory subunit of the dolichol-phosphate mannose (DPM) synthase complex; essential for the ER localization.</text>
</comment>
<comment type="subunit">
    <text evidence="7">Component of the dolichol-phosphate mannose (DPM) synthase complex.</text>
</comment>
<dbReference type="GO" id="GO:0005789">
    <property type="term" value="C:endoplasmic reticulum membrane"/>
    <property type="evidence" value="ECO:0007669"/>
    <property type="project" value="UniProtKB-SubCell"/>
</dbReference>
<evidence type="ECO:0000256" key="2">
    <source>
        <dbReference type="ARBA" id="ARBA00005478"/>
    </source>
</evidence>
<keyword evidence="6 7" id="KW-0472">Membrane</keyword>
<name>A0A433D3G2_9FUNG</name>
<dbReference type="OrthoDB" id="311279at2759"/>
<dbReference type="GO" id="GO:0006506">
    <property type="term" value="P:GPI anchor biosynthetic process"/>
    <property type="evidence" value="ECO:0007669"/>
    <property type="project" value="TreeGrafter"/>
</dbReference>
<reference evidence="8 9" key="1">
    <citation type="journal article" date="2018" name="New Phytol.">
        <title>Phylogenomics of Endogonaceae and evolution of mycorrhizas within Mucoromycota.</title>
        <authorList>
            <person name="Chang Y."/>
            <person name="Desiro A."/>
            <person name="Na H."/>
            <person name="Sandor L."/>
            <person name="Lipzen A."/>
            <person name="Clum A."/>
            <person name="Barry K."/>
            <person name="Grigoriev I.V."/>
            <person name="Martin F.M."/>
            <person name="Stajich J.E."/>
            <person name="Smith M.E."/>
            <person name="Bonito G."/>
            <person name="Spatafora J.W."/>
        </authorList>
    </citation>
    <scope>NUCLEOTIDE SEQUENCE [LARGE SCALE GENOMIC DNA]</scope>
    <source>
        <strain evidence="8 9">GMNB39</strain>
    </source>
</reference>
<keyword evidence="5 7" id="KW-1133">Transmembrane helix</keyword>
<dbReference type="Proteomes" id="UP000268093">
    <property type="component" value="Unassembled WGS sequence"/>
</dbReference>
<dbReference type="AlphaFoldDB" id="A0A433D3G2"/>
<sequence length="85" mass="9548">MANGQDRAVGATLLVTSIVIFVYYTTWALIMPFVDEGHPLHDLFPPREYAIRIPVVLLLFGLTVIFSFLALVMIKTKNKKAKKAN</sequence>
<feature type="transmembrane region" description="Helical" evidence="7">
    <location>
        <begin position="12"/>
        <end position="30"/>
    </location>
</feature>
<dbReference type="PANTHER" id="PTHR15039">
    <property type="entry name" value="DOLICHOL PHOSPHATE-MANNOSE BIOSYNTHESIS REGULATORY PROTEIN"/>
    <property type="match status" value="1"/>
</dbReference>
<dbReference type="PANTHER" id="PTHR15039:SF11">
    <property type="entry name" value="DOLICHOL PHOSPHATE-MANNOSE BIOSYNTHESIS REGULATORY PROTEIN"/>
    <property type="match status" value="1"/>
</dbReference>
<keyword evidence="4 7" id="KW-0256">Endoplasmic reticulum</keyword>
<dbReference type="GO" id="GO:0030234">
    <property type="term" value="F:enzyme regulator activity"/>
    <property type="evidence" value="ECO:0007669"/>
    <property type="project" value="UniProtKB-UniRule"/>
</dbReference>
<evidence type="ECO:0000256" key="1">
    <source>
        <dbReference type="ARBA" id="ARBA00004477"/>
    </source>
</evidence>
<dbReference type="UniPathway" id="UPA00378"/>
<gene>
    <name evidence="8" type="ORF">BC936DRAFT_148252</name>
</gene>
<comment type="similarity">
    <text evidence="2 7">Belongs to the DPM2 family.</text>
</comment>
<evidence type="ECO:0000256" key="3">
    <source>
        <dbReference type="ARBA" id="ARBA00022692"/>
    </source>
</evidence>
<dbReference type="GO" id="GO:0180047">
    <property type="term" value="P:dolichol phosphate mannose biosynthetic process"/>
    <property type="evidence" value="ECO:0007669"/>
    <property type="project" value="InterPro"/>
</dbReference>